<protein>
    <submittedName>
        <fullName evidence="1">Uncharacterized protein</fullName>
    </submittedName>
</protein>
<accession>A0ACC1PEW4</accession>
<dbReference type="Proteomes" id="UP001143856">
    <property type="component" value="Unassembled WGS sequence"/>
</dbReference>
<proteinExistence type="predicted"/>
<reference evidence="1" key="1">
    <citation type="submission" date="2022-10" db="EMBL/GenBank/DDBJ databases">
        <title>Genome Sequence of Xylaria curta.</title>
        <authorList>
            <person name="Buettner E."/>
        </authorList>
    </citation>
    <scope>NUCLEOTIDE SEQUENCE</scope>
    <source>
        <strain evidence="1">Babe10</strain>
    </source>
</reference>
<dbReference type="EMBL" id="JAPDGR010000383">
    <property type="protein sequence ID" value="KAJ2990784.1"/>
    <property type="molecule type" value="Genomic_DNA"/>
</dbReference>
<evidence type="ECO:0000313" key="2">
    <source>
        <dbReference type="Proteomes" id="UP001143856"/>
    </source>
</evidence>
<gene>
    <name evidence="1" type="ORF">NUW58_g2785</name>
</gene>
<organism evidence="1 2">
    <name type="scientific">Xylaria curta</name>
    <dbReference type="NCBI Taxonomy" id="42375"/>
    <lineage>
        <taxon>Eukaryota</taxon>
        <taxon>Fungi</taxon>
        <taxon>Dikarya</taxon>
        <taxon>Ascomycota</taxon>
        <taxon>Pezizomycotina</taxon>
        <taxon>Sordariomycetes</taxon>
        <taxon>Xylariomycetidae</taxon>
        <taxon>Xylariales</taxon>
        <taxon>Xylariaceae</taxon>
        <taxon>Xylaria</taxon>
    </lineage>
</organism>
<name>A0ACC1PEW4_9PEZI</name>
<sequence length="959" mass="107191">MIFSSGGIPRPDPDVTKLENDLIKGQGLGTLTAKMAQVQISDTSKDTWFPRRPAFGTAGTAVVLWANYFKLDVSTEVPLLKYSLKAERKNKRPVAQKKGKKAKGQKAAEQDTGPKGKKLHSIIKSALDQVAKSVTYATEFKDQVISLEPFTLPDSQIVIVQYGDEGKDDVYEVKFSGPTTVDLPGLLNYLRTMHDPSGDTSFPKFETAVDAISVITGHYARNNPNTAALGRSRYFPLQLEGETHDLGQPEFNRIIRGYFQSARPATGRLILNTNVAHGVFRPKGLVSDLAPKFLNYNGSPDYQSLHSSLSKLRARCKVLSEDGKNARYYQKVICGLAMTNDGNTRQQHAGDGPPPIPPSVPHFAAKAKDVKFHLRAPAPAGLQANALCSVADYYKKRYGYTVNPNFPVVNVGTKAKPVYMPAEFVEVLDGQPLRRKTTPNETRDMINFSCRSPFANAASISTFGRQVLGLDNPQFLKRFGIQVGDRLLTVQGRELSPPTIVYKDVKPAGGTKHVAVREGEWNMENVRVYKPGKRIDRWFWISIDEGYRAHQGHDQVLESMRKWISFLQSQGIDIANAPLNGTTQVTVQRSPEDAIRAVFKEMQKQNPQFAFVVLPGRKTDQRIYNEVKRLGDTEFGYHTQNVLRLNLTKNNPQLFANLGLKINLKMGGVNHKLKDDLPILKQGRTMIAGYDVTHPTNLAGDTKGLPSFVGMVASVDHDLGQWPGTAWKQSGRVEMLDQRLEEQFTEHLKLYRKHSQVLPQNIIIYRDGVSEGQFQQVLEKELPFIRKACEQTYPASQRPKITVIVSVKRHQTRFYPTDPKNMVRSRNIKNGTVVDRGVTQAATWDFFLTAHKGLQGTSRPAHYTVLYDEVFRGLSPNEAANQLEKLTYELCHVFGRATKAVSIVPPAYYADILCTRKRCYHSALFDTSDTRSTVSSTSTEQDGPAFNIHQNLAGSMFYI</sequence>
<keyword evidence="2" id="KW-1185">Reference proteome</keyword>
<comment type="caution">
    <text evidence="1">The sequence shown here is derived from an EMBL/GenBank/DDBJ whole genome shotgun (WGS) entry which is preliminary data.</text>
</comment>
<evidence type="ECO:0000313" key="1">
    <source>
        <dbReference type="EMBL" id="KAJ2990784.1"/>
    </source>
</evidence>